<organism evidence="2">
    <name type="scientific">marine sediment metagenome</name>
    <dbReference type="NCBI Taxonomy" id="412755"/>
    <lineage>
        <taxon>unclassified sequences</taxon>
        <taxon>metagenomes</taxon>
        <taxon>ecological metagenomes</taxon>
    </lineage>
</organism>
<evidence type="ECO:0000256" key="1">
    <source>
        <dbReference type="SAM" id="MobiDB-lite"/>
    </source>
</evidence>
<comment type="caution">
    <text evidence="2">The sequence shown here is derived from an EMBL/GenBank/DDBJ whole genome shotgun (WGS) entry which is preliminary data.</text>
</comment>
<sequence length="286" mass="31747">MKDQLAEAMFEASEGKGYFRDVAGFRRNIEGWTEADIKEAYDLYVRVGKIKPEVKPPAVPEALTEALIKEGDEIVTRAEAIDPNNASVIEFRRLVNQAKEATTTEAQRQALTRMEALEDEVRAIAEVPKPPAVEEVKLGGGNPIPDEELDLARTLAIIDSRPKGRIIESKLREEFGDAVIDALRQGRYVVSGSAGYNPPLLVSLKGRELIQRGNPMGKVITKEEAIGLLERLSMTPGEAARSLVADEAERREIMQTVQQRVKREQNKWAPMDPREGPPLPRIFAGL</sequence>
<protein>
    <submittedName>
        <fullName evidence="2">Uncharacterized protein</fullName>
    </submittedName>
</protein>
<dbReference type="EMBL" id="BARU01019994">
    <property type="protein sequence ID" value="GAH59276.1"/>
    <property type="molecule type" value="Genomic_DNA"/>
</dbReference>
<evidence type="ECO:0000313" key="2">
    <source>
        <dbReference type="EMBL" id="GAH59276.1"/>
    </source>
</evidence>
<dbReference type="AlphaFoldDB" id="X1GMZ3"/>
<reference evidence="2" key="1">
    <citation type="journal article" date="2014" name="Front. Microbiol.">
        <title>High frequency of phylogenetically diverse reductive dehalogenase-homologous genes in deep subseafloor sedimentary metagenomes.</title>
        <authorList>
            <person name="Kawai M."/>
            <person name="Futagami T."/>
            <person name="Toyoda A."/>
            <person name="Takaki Y."/>
            <person name="Nishi S."/>
            <person name="Hori S."/>
            <person name="Arai W."/>
            <person name="Tsubouchi T."/>
            <person name="Morono Y."/>
            <person name="Uchiyama I."/>
            <person name="Ito T."/>
            <person name="Fujiyama A."/>
            <person name="Inagaki F."/>
            <person name="Takami H."/>
        </authorList>
    </citation>
    <scope>NUCLEOTIDE SEQUENCE</scope>
    <source>
        <strain evidence="2">Expedition CK06-06</strain>
    </source>
</reference>
<feature type="region of interest" description="Disordered" evidence="1">
    <location>
        <begin position="261"/>
        <end position="286"/>
    </location>
</feature>
<gene>
    <name evidence="2" type="ORF">S03H2_32887</name>
</gene>
<proteinExistence type="predicted"/>
<name>X1GMZ3_9ZZZZ</name>
<feature type="non-terminal residue" evidence="2">
    <location>
        <position position="286"/>
    </location>
</feature>
<accession>X1GMZ3</accession>